<accession>S2E3A7</accession>
<reference evidence="1 2" key="1">
    <citation type="journal article" date="2013" name="Genome Announc.">
        <title>Draft Genome Sequence of Indibacter alkaliphilus Strain LW1T, Isolated from Lonar Lake, a Haloalkaline Lake in the Buldana District of Maharashtra, India.</title>
        <authorList>
            <person name="Singh A."/>
            <person name="Kumar Jangir P."/>
            <person name="Sharma R."/>
            <person name="Singh A."/>
            <person name="Kumar Pinnaka A."/>
            <person name="Shivaji S."/>
        </authorList>
    </citation>
    <scope>NUCLEOTIDE SEQUENCE [LARGE SCALE GENOMIC DNA]</scope>
    <source>
        <strain evidence="2">CCUG 57479 / KCTC 22604 / LW1</strain>
    </source>
</reference>
<name>S2E3A7_INDAL</name>
<sequence length="77" mass="9201">MRGFISRRKVWEEKGIQFDPKYLFWLCFGKSGFFKFNHVVVGKTRYAYPFSTPHWHVGLIELIPVRNHNKPINSKAF</sequence>
<evidence type="ECO:0000313" key="2">
    <source>
        <dbReference type="Proteomes" id="UP000006073"/>
    </source>
</evidence>
<dbReference type="STRING" id="1189612.A33Q_2388"/>
<gene>
    <name evidence="1" type="ORF">A33Q_2388</name>
</gene>
<organism evidence="1 2">
    <name type="scientific">Indibacter alkaliphilus (strain CCUG 57479 / KCTC 22604 / LW1)</name>
    <dbReference type="NCBI Taxonomy" id="1189612"/>
    <lineage>
        <taxon>Bacteria</taxon>
        <taxon>Pseudomonadati</taxon>
        <taxon>Bacteroidota</taxon>
        <taxon>Cytophagia</taxon>
        <taxon>Cytophagales</taxon>
        <taxon>Cyclobacteriaceae</taxon>
    </lineage>
</organism>
<evidence type="ECO:0000313" key="1">
    <source>
        <dbReference type="EMBL" id="EOZ96618.1"/>
    </source>
</evidence>
<comment type="caution">
    <text evidence="1">The sequence shown here is derived from an EMBL/GenBank/DDBJ whole genome shotgun (WGS) entry which is preliminary data.</text>
</comment>
<keyword evidence="2" id="KW-1185">Reference proteome</keyword>
<protein>
    <submittedName>
        <fullName evidence="1">Uncharacterized protein</fullName>
    </submittedName>
</protein>
<proteinExistence type="predicted"/>
<dbReference type="AlphaFoldDB" id="S2E3A7"/>
<dbReference type="EMBL" id="ALWO02000033">
    <property type="protein sequence ID" value="EOZ96618.1"/>
    <property type="molecule type" value="Genomic_DNA"/>
</dbReference>
<dbReference type="Proteomes" id="UP000006073">
    <property type="component" value="Unassembled WGS sequence"/>
</dbReference>